<protein>
    <recommendedName>
        <fullName evidence="3">Transcriptional regulator, AbiEi antitoxin, Type IV TA system</fullName>
    </recommendedName>
</protein>
<dbReference type="Pfam" id="PF19570">
    <property type="entry name" value="DUF6088"/>
    <property type="match status" value="1"/>
</dbReference>
<name>A0A1D9P077_9FIRM</name>
<dbReference type="AlphaFoldDB" id="A0A1D9P077"/>
<proteinExistence type="predicted"/>
<reference evidence="2" key="1">
    <citation type="submission" date="2016-10" db="EMBL/GenBank/DDBJ databases">
        <title>The complete genome sequence of the rumen bacterium Butyrivibrio hungatei MB2003.</title>
        <authorList>
            <person name="Palevich N."/>
            <person name="Kelly W.J."/>
            <person name="Leahy S.C."/>
            <person name="Altermann E."/>
            <person name="Rakonjac J."/>
            <person name="Attwood G.T."/>
        </authorList>
    </citation>
    <scope>NUCLEOTIDE SEQUENCE [LARGE SCALE GENOMIC DNA]</scope>
    <source>
        <strain evidence="2">MB2003</strain>
    </source>
</reference>
<evidence type="ECO:0000313" key="2">
    <source>
        <dbReference type="Proteomes" id="UP000179284"/>
    </source>
</evidence>
<dbReference type="InterPro" id="IPR045738">
    <property type="entry name" value="DUF6088"/>
</dbReference>
<dbReference type="EMBL" id="CP017831">
    <property type="protein sequence ID" value="AOZ95960.1"/>
    <property type="molecule type" value="Genomic_DNA"/>
</dbReference>
<organism evidence="1 2">
    <name type="scientific">Butyrivibrio hungatei</name>
    <dbReference type="NCBI Taxonomy" id="185008"/>
    <lineage>
        <taxon>Bacteria</taxon>
        <taxon>Bacillati</taxon>
        <taxon>Bacillota</taxon>
        <taxon>Clostridia</taxon>
        <taxon>Lachnospirales</taxon>
        <taxon>Lachnospiraceae</taxon>
        <taxon>Butyrivibrio</taxon>
    </lineage>
</organism>
<keyword evidence="2" id="KW-1185">Reference proteome</keyword>
<gene>
    <name evidence="1" type="ORF">bhn_I0926</name>
</gene>
<evidence type="ECO:0000313" key="1">
    <source>
        <dbReference type="EMBL" id="AOZ95960.1"/>
    </source>
</evidence>
<sequence length="201" mass="22977">MRDKFQTEIEKRIESFDPRYAFSAVDFSDMAGTDPINKALSRLCEAGTIRRVLKGIYDKPSYSEFLGEYLPPNIEKVVEAIARKYNWTVAPSGEIALNKLHLSTQVPVNYSYVSDGPYRKYKIGNYLVEFKHCANKEISGKSYITIIVIQAIKSIGKDRIQPKDISILSDLLPEEEKKKILREAMTTTPWIYGVIKEVCKK</sequence>
<dbReference type="Proteomes" id="UP000179284">
    <property type="component" value="Chromosome I"/>
</dbReference>
<dbReference type="KEGG" id="bhu:bhn_I0926"/>
<accession>A0A1D9P077</accession>
<evidence type="ECO:0008006" key="3">
    <source>
        <dbReference type="Google" id="ProtNLM"/>
    </source>
</evidence>